<dbReference type="CDD" id="cd01948">
    <property type="entry name" value="EAL"/>
    <property type="match status" value="1"/>
</dbReference>
<dbReference type="InterPro" id="IPR001633">
    <property type="entry name" value="EAL_dom"/>
</dbReference>
<dbReference type="SUPFAM" id="SSF55073">
    <property type="entry name" value="Nucleotide cyclase"/>
    <property type="match status" value="1"/>
</dbReference>
<evidence type="ECO:0000259" key="4">
    <source>
        <dbReference type="PROSITE" id="PS50887"/>
    </source>
</evidence>
<keyword evidence="6" id="KW-1185">Reference proteome</keyword>
<dbReference type="InterPro" id="IPR052155">
    <property type="entry name" value="Biofilm_reg_signaling"/>
</dbReference>
<evidence type="ECO:0000259" key="3">
    <source>
        <dbReference type="PROSITE" id="PS50883"/>
    </source>
</evidence>
<dbReference type="EMBL" id="FNVQ01000001">
    <property type="protein sequence ID" value="SEG08889.1"/>
    <property type="molecule type" value="Genomic_DNA"/>
</dbReference>
<dbReference type="NCBIfam" id="TIGR00229">
    <property type="entry name" value="sensory_box"/>
    <property type="match status" value="1"/>
</dbReference>
<dbReference type="InterPro" id="IPR029787">
    <property type="entry name" value="Nucleotide_cyclase"/>
</dbReference>
<dbReference type="SMART" id="SM00267">
    <property type="entry name" value="GGDEF"/>
    <property type="match status" value="1"/>
</dbReference>
<dbReference type="SUPFAM" id="SSF55785">
    <property type="entry name" value="PYP-like sensor domain (PAS domain)"/>
    <property type="match status" value="1"/>
</dbReference>
<evidence type="ECO:0000313" key="6">
    <source>
        <dbReference type="Proteomes" id="UP000236745"/>
    </source>
</evidence>
<dbReference type="PANTHER" id="PTHR44757:SF2">
    <property type="entry name" value="BIOFILM ARCHITECTURE MAINTENANCE PROTEIN MBAA"/>
    <property type="match status" value="1"/>
</dbReference>
<comment type="cofactor">
    <cofactor evidence="1">
        <name>Mg(2+)</name>
        <dbReference type="ChEBI" id="CHEBI:18420"/>
    </cofactor>
</comment>
<dbReference type="InterPro" id="IPR000014">
    <property type="entry name" value="PAS"/>
</dbReference>
<dbReference type="CDD" id="cd01949">
    <property type="entry name" value="GGDEF"/>
    <property type="match status" value="1"/>
</dbReference>
<proteinExistence type="predicted"/>
<dbReference type="CDD" id="cd00130">
    <property type="entry name" value="PAS"/>
    <property type="match status" value="1"/>
</dbReference>
<dbReference type="InterPro" id="IPR013655">
    <property type="entry name" value="PAS_fold_3"/>
</dbReference>
<name>A0A1H5XAX3_9GAMM</name>
<dbReference type="OrthoDB" id="9787514at2"/>
<gene>
    <name evidence="5" type="ORF">SAMN05444390_1011326</name>
</gene>
<dbReference type="Gene3D" id="3.30.450.20">
    <property type="entry name" value="PAS domain"/>
    <property type="match status" value="1"/>
</dbReference>
<dbReference type="SMART" id="SM00052">
    <property type="entry name" value="EAL"/>
    <property type="match status" value="1"/>
</dbReference>
<dbReference type="GO" id="GO:0003824">
    <property type="term" value="F:catalytic activity"/>
    <property type="evidence" value="ECO:0007669"/>
    <property type="project" value="UniProtKB-ARBA"/>
</dbReference>
<dbReference type="Pfam" id="PF00990">
    <property type="entry name" value="GGDEF"/>
    <property type="match status" value="1"/>
</dbReference>
<dbReference type="InterPro" id="IPR043128">
    <property type="entry name" value="Rev_trsase/Diguanyl_cyclase"/>
</dbReference>
<dbReference type="InterPro" id="IPR000160">
    <property type="entry name" value="GGDEF_dom"/>
</dbReference>
<organism evidence="5 6">
    <name type="scientific">Marinobacterium lutimaris</name>
    <dbReference type="NCBI Taxonomy" id="568106"/>
    <lineage>
        <taxon>Bacteria</taxon>
        <taxon>Pseudomonadati</taxon>
        <taxon>Pseudomonadota</taxon>
        <taxon>Gammaproteobacteria</taxon>
        <taxon>Oceanospirillales</taxon>
        <taxon>Oceanospirillaceae</taxon>
        <taxon>Marinobacterium</taxon>
    </lineage>
</organism>
<dbReference type="Pfam" id="PF08447">
    <property type="entry name" value="PAS_3"/>
    <property type="match status" value="1"/>
</dbReference>
<sequence length="578" mass="64588">MAKEPEEKDCTTSAESDASGERLFVQLIDTLPKVSVQGYDRNRRVIYWNSSSADIYGYSKEEALGRKLEDLIIPAEMAADVIRLHKDWMEKGIAIPSAELVLKHKDGRPVPVYSSHVMLKEHTSSPEMFCIDVDLREQYTAREELRALATTDALTGLPNRRFLAGELSRLICQKQVSNEQFAVLFIDLDLFKEVNDTLGHTWGDKLLGAVAERLKSELLGANLLARFGGDEFVLVAPDIASVAEVSALAERLLLLFRQSFSFDNESVYITASIGISTYPADGTEPETLLKHADAAMYCAKESGRNRAHLFTAELSRQLQAQREIGSGLRDSIGKGEFELVYQPQFDMTGQTVKACEALLRWRPQVAGIGASPDIFIPIAERSDLIILIGDWVMEQACAQVSAWKKRGFNVRVDINVSGKQLEQADFFTRLEQCRSSFGLSPGDLGIELTEHVLIKSNDRMLAGLRELKEKGVEISIDDFGTGYSSLNYLKIFPITNLKIDRAFVAEAPENELDGALLEAIVHVGHRLKFDIVVEGIETERQAEFCRRLAIDYAQGYWFSKPLSADEVTRFFEQSAVNE</sequence>
<feature type="domain" description="EAL" evidence="3">
    <location>
        <begin position="321"/>
        <end position="575"/>
    </location>
</feature>
<evidence type="ECO:0000256" key="1">
    <source>
        <dbReference type="ARBA" id="ARBA00001946"/>
    </source>
</evidence>
<dbReference type="FunFam" id="3.30.70.270:FF:000001">
    <property type="entry name" value="Diguanylate cyclase domain protein"/>
    <property type="match status" value="1"/>
</dbReference>
<dbReference type="Gene3D" id="3.20.20.450">
    <property type="entry name" value="EAL domain"/>
    <property type="match status" value="1"/>
</dbReference>
<dbReference type="PANTHER" id="PTHR44757">
    <property type="entry name" value="DIGUANYLATE CYCLASE DGCP"/>
    <property type="match status" value="1"/>
</dbReference>
<dbReference type="PROSITE" id="PS50887">
    <property type="entry name" value="GGDEF"/>
    <property type="match status" value="1"/>
</dbReference>
<dbReference type="RefSeq" id="WP_104002237.1">
    <property type="nucleotide sequence ID" value="NZ_FNVQ01000001.1"/>
</dbReference>
<dbReference type="PROSITE" id="PS50883">
    <property type="entry name" value="EAL"/>
    <property type="match status" value="1"/>
</dbReference>
<dbReference type="SUPFAM" id="SSF141868">
    <property type="entry name" value="EAL domain-like"/>
    <property type="match status" value="1"/>
</dbReference>
<dbReference type="NCBIfam" id="TIGR00254">
    <property type="entry name" value="GGDEF"/>
    <property type="match status" value="1"/>
</dbReference>
<dbReference type="AlphaFoldDB" id="A0A1H5XAX3"/>
<feature type="domain" description="GGDEF" evidence="4">
    <location>
        <begin position="179"/>
        <end position="312"/>
    </location>
</feature>
<dbReference type="SMART" id="SM00091">
    <property type="entry name" value="PAS"/>
    <property type="match status" value="1"/>
</dbReference>
<evidence type="ECO:0000259" key="2">
    <source>
        <dbReference type="PROSITE" id="PS50112"/>
    </source>
</evidence>
<dbReference type="InterPro" id="IPR035965">
    <property type="entry name" value="PAS-like_dom_sf"/>
</dbReference>
<protein>
    <submittedName>
        <fullName evidence="5">PAS domain S-box-containing protein/diguanylate cyclase (GGDEF) domain-containing protein</fullName>
    </submittedName>
</protein>
<dbReference type="InterPro" id="IPR035919">
    <property type="entry name" value="EAL_sf"/>
</dbReference>
<dbReference type="Gene3D" id="3.30.70.270">
    <property type="match status" value="1"/>
</dbReference>
<feature type="domain" description="PAS" evidence="2">
    <location>
        <begin position="20"/>
        <end position="74"/>
    </location>
</feature>
<dbReference type="Pfam" id="PF00563">
    <property type="entry name" value="EAL"/>
    <property type="match status" value="1"/>
</dbReference>
<reference evidence="5 6" key="1">
    <citation type="submission" date="2016-10" db="EMBL/GenBank/DDBJ databases">
        <authorList>
            <person name="de Groot N.N."/>
        </authorList>
    </citation>
    <scope>NUCLEOTIDE SEQUENCE [LARGE SCALE GENOMIC DNA]</scope>
    <source>
        <strain evidence="5 6">DSM 22012</strain>
    </source>
</reference>
<evidence type="ECO:0000313" key="5">
    <source>
        <dbReference type="EMBL" id="SEG08889.1"/>
    </source>
</evidence>
<accession>A0A1H5XAX3</accession>
<dbReference type="Proteomes" id="UP000236745">
    <property type="component" value="Unassembled WGS sequence"/>
</dbReference>
<dbReference type="PROSITE" id="PS50112">
    <property type="entry name" value="PAS"/>
    <property type="match status" value="1"/>
</dbReference>